<dbReference type="InterPro" id="IPR050889">
    <property type="entry name" value="Dendritic_Spine_Reg/Scaffold"/>
</dbReference>
<dbReference type="EMBL" id="ONZP01000119">
    <property type="protein sequence ID" value="SPJ74358.1"/>
    <property type="molecule type" value="Genomic_DNA"/>
</dbReference>
<dbReference type="AlphaFoldDB" id="A0AAE8M503"/>
<dbReference type="InterPro" id="IPR036770">
    <property type="entry name" value="Ankyrin_rpt-contain_sf"/>
</dbReference>
<dbReference type="Pfam" id="PF12796">
    <property type="entry name" value="Ank_2"/>
    <property type="match status" value="3"/>
</dbReference>
<dbReference type="Pfam" id="PF00023">
    <property type="entry name" value="Ank"/>
    <property type="match status" value="2"/>
</dbReference>
<comment type="caution">
    <text evidence="4">The sequence shown here is derived from an EMBL/GenBank/DDBJ whole genome shotgun (WGS) entry which is preliminary data.</text>
</comment>
<gene>
    <name evidence="4" type="ORF">FTOL_04089</name>
</gene>
<feature type="repeat" description="ANK" evidence="3">
    <location>
        <begin position="500"/>
        <end position="532"/>
    </location>
</feature>
<feature type="repeat" description="ANK" evidence="3">
    <location>
        <begin position="297"/>
        <end position="319"/>
    </location>
</feature>
<evidence type="ECO:0000256" key="3">
    <source>
        <dbReference type="PROSITE-ProRule" id="PRU00023"/>
    </source>
</evidence>
<evidence type="ECO:0008006" key="6">
    <source>
        <dbReference type="Google" id="ProtNLM"/>
    </source>
</evidence>
<name>A0AAE8M503_9HYPO</name>
<sequence length="758" mass="84204">MAPIEALPVEVICRIADICIDESASKNKNVMQTPAALAQTSHHFYDIVNPRIRTTTVCRAAEEGRLDIIKKAHEYGADLSLAGRIKHGQRASPLHYAIQNGHRDIVEYLVEVGVDPHVPSTGLCTCYMDEAIVKPYALHTALSHSMVEEAAKLLIQKLGAYWSFRGMSALDEVYPDEDDDKELADLLINLPGPQPAIDVLKYALKWKYSDLATRVLERPDFDASFPDYYGRTPIACAVFYNQPEIAKLLLQRPDVDAGTPQKNGITPLHLAVEERSLPFVATLLKRPEVDAGRADKHNATALHCAAENGELAIVKLLLEQPGVVTTSPDNMGLTPLHWAVRSRSHTKHPWQPMWKGIFRCNGPPGFRAQSLDIIKILLARPEINAGIPTKKGLTPLHHACLLGDFEVARLLLGRRDVDANARASHGQTPLHIAASSRPRSGMKLMGLLLEQRGVDITDVDNDGRTILHYLCGSRQQFYPPDLVIETALREGVPIDKISVNGLTAFHQALCSGNFVTALFLLSLGADPMVSTRLKYNNSLLHIILRTPGFNQEQHELMNELIRKGIEIDTYTDSPLANLWREDEYKIEDVDGIRSVDPVSGSDCTPLLLAATGEYRLEGLKSLLHAGADPNAPVIIRNTELEGSTESNRQAFLSGVFRETWDVEPSDEDMIRNEKPFKVLLQHGSRLDYDGIADSPLQDACRAAEDGRYALLKILLDNSTAKNVNQSHVKEVISEYADKDQHSRIFDMLKEFERKVFAN</sequence>
<feature type="repeat" description="ANK" evidence="3">
    <location>
        <begin position="425"/>
        <end position="461"/>
    </location>
</feature>
<reference evidence="4" key="1">
    <citation type="submission" date="2018-03" db="EMBL/GenBank/DDBJ databases">
        <authorList>
            <person name="Guldener U."/>
        </authorList>
    </citation>
    <scope>NUCLEOTIDE SEQUENCE</scope>
</reference>
<dbReference type="InterPro" id="IPR002110">
    <property type="entry name" value="Ankyrin_rpt"/>
</dbReference>
<feature type="repeat" description="ANK" evidence="3">
    <location>
        <begin position="89"/>
        <end position="121"/>
    </location>
</feature>
<dbReference type="PROSITE" id="PS50297">
    <property type="entry name" value="ANK_REP_REGION"/>
    <property type="match status" value="4"/>
</dbReference>
<evidence type="ECO:0000256" key="1">
    <source>
        <dbReference type="ARBA" id="ARBA00022737"/>
    </source>
</evidence>
<evidence type="ECO:0000256" key="2">
    <source>
        <dbReference type="ARBA" id="ARBA00023043"/>
    </source>
</evidence>
<dbReference type="Proteomes" id="UP001187734">
    <property type="component" value="Unassembled WGS sequence"/>
</dbReference>
<dbReference type="PANTHER" id="PTHR24166:SF48">
    <property type="entry name" value="PROTEIN VAPYRIN"/>
    <property type="match status" value="1"/>
</dbReference>
<evidence type="ECO:0000313" key="5">
    <source>
        <dbReference type="Proteomes" id="UP001187734"/>
    </source>
</evidence>
<dbReference type="PROSITE" id="PS50088">
    <property type="entry name" value="ANK_REPEAT"/>
    <property type="match status" value="6"/>
</dbReference>
<feature type="repeat" description="ANK" evidence="3">
    <location>
        <begin position="263"/>
        <end position="296"/>
    </location>
</feature>
<dbReference type="SMART" id="SM00248">
    <property type="entry name" value="ANK"/>
    <property type="match status" value="13"/>
</dbReference>
<keyword evidence="1" id="KW-0677">Repeat</keyword>
<organism evidence="4 5">
    <name type="scientific">Fusarium torulosum</name>
    <dbReference type="NCBI Taxonomy" id="33205"/>
    <lineage>
        <taxon>Eukaryota</taxon>
        <taxon>Fungi</taxon>
        <taxon>Dikarya</taxon>
        <taxon>Ascomycota</taxon>
        <taxon>Pezizomycotina</taxon>
        <taxon>Sordariomycetes</taxon>
        <taxon>Hypocreomycetidae</taxon>
        <taxon>Hypocreales</taxon>
        <taxon>Nectriaceae</taxon>
        <taxon>Fusarium</taxon>
    </lineage>
</organism>
<feature type="repeat" description="ANK" evidence="3">
    <location>
        <begin position="391"/>
        <end position="412"/>
    </location>
</feature>
<keyword evidence="5" id="KW-1185">Reference proteome</keyword>
<evidence type="ECO:0000313" key="4">
    <source>
        <dbReference type="EMBL" id="SPJ74358.1"/>
    </source>
</evidence>
<dbReference type="Gene3D" id="1.25.40.20">
    <property type="entry name" value="Ankyrin repeat-containing domain"/>
    <property type="match status" value="4"/>
</dbReference>
<dbReference type="PANTHER" id="PTHR24166">
    <property type="entry name" value="ROLLING PEBBLES, ISOFORM B"/>
    <property type="match status" value="1"/>
</dbReference>
<accession>A0AAE8M503</accession>
<keyword evidence="2 3" id="KW-0040">ANK repeat</keyword>
<dbReference type="SUPFAM" id="SSF48403">
    <property type="entry name" value="Ankyrin repeat"/>
    <property type="match status" value="2"/>
</dbReference>
<proteinExistence type="predicted"/>
<protein>
    <recommendedName>
        <fullName evidence="6">Ankyrin</fullName>
    </recommendedName>
</protein>